<proteinExistence type="predicted"/>
<sequence>MQTVLRRMFALRCPKVLITAVLLLAWMGPIRDEYHILEYFAGKARVARSARKMDLKAAALDLSYGDSGAFDMTSAAGFANLICR</sequence>
<reference evidence="1 2" key="1">
    <citation type="submission" date="2016-02" db="EMBL/GenBank/DDBJ databases">
        <title>Genome analysis of coral dinoflagellate symbionts highlights evolutionary adaptations to a symbiotic lifestyle.</title>
        <authorList>
            <person name="Aranda M."/>
            <person name="Li Y."/>
            <person name="Liew Y.J."/>
            <person name="Baumgarten S."/>
            <person name="Simakov O."/>
            <person name="Wilson M."/>
            <person name="Piel J."/>
            <person name="Ashoor H."/>
            <person name="Bougouffa S."/>
            <person name="Bajic V.B."/>
            <person name="Ryu T."/>
            <person name="Ravasi T."/>
            <person name="Bayer T."/>
            <person name="Micklem G."/>
            <person name="Kim H."/>
            <person name="Bhak J."/>
            <person name="Lajeunesse T.C."/>
            <person name="Voolstra C.R."/>
        </authorList>
    </citation>
    <scope>NUCLEOTIDE SEQUENCE [LARGE SCALE GENOMIC DNA]</scope>
    <source>
        <strain evidence="1 2">CCMP2467</strain>
    </source>
</reference>
<name>A0A1Q9BSE1_SYMMI</name>
<dbReference type="AlphaFoldDB" id="A0A1Q9BSE1"/>
<dbReference type="Proteomes" id="UP000186817">
    <property type="component" value="Unassembled WGS sequence"/>
</dbReference>
<dbReference type="EMBL" id="LSRX01005195">
    <property type="protein sequence ID" value="OLP73572.1"/>
    <property type="molecule type" value="Genomic_DNA"/>
</dbReference>
<dbReference type="OrthoDB" id="413784at2759"/>
<comment type="caution">
    <text evidence="1">The sequence shown here is derived from an EMBL/GenBank/DDBJ whole genome shotgun (WGS) entry which is preliminary data.</text>
</comment>
<evidence type="ECO:0000313" key="2">
    <source>
        <dbReference type="Proteomes" id="UP000186817"/>
    </source>
</evidence>
<gene>
    <name evidence="1" type="ORF">AK812_SmicGene47144</name>
</gene>
<accession>A0A1Q9BSE1</accession>
<evidence type="ECO:0000313" key="1">
    <source>
        <dbReference type="EMBL" id="OLP73572.1"/>
    </source>
</evidence>
<protein>
    <submittedName>
        <fullName evidence="1">Uncharacterized protein</fullName>
    </submittedName>
</protein>
<organism evidence="1 2">
    <name type="scientific">Symbiodinium microadriaticum</name>
    <name type="common">Dinoflagellate</name>
    <name type="synonym">Zooxanthella microadriatica</name>
    <dbReference type="NCBI Taxonomy" id="2951"/>
    <lineage>
        <taxon>Eukaryota</taxon>
        <taxon>Sar</taxon>
        <taxon>Alveolata</taxon>
        <taxon>Dinophyceae</taxon>
        <taxon>Suessiales</taxon>
        <taxon>Symbiodiniaceae</taxon>
        <taxon>Symbiodinium</taxon>
    </lineage>
</organism>
<keyword evidence="2" id="KW-1185">Reference proteome</keyword>